<gene>
    <name evidence="8" type="ORF">JOL79_29525</name>
</gene>
<accession>A0A940WRE4</accession>
<evidence type="ECO:0000313" key="8">
    <source>
        <dbReference type="EMBL" id="MBP2707928.1"/>
    </source>
</evidence>
<feature type="transmembrane region" description="Helical" evidence="6">
    <location>
        <begin position="12"/>
        <end position="34"/>
    </location>
</feature>
<evidence type="ECO:0000256" key="3">
    <source>
        <dbReference type="ARBA" id="ARBA00022692"/>
    </source>
</evidence>
<dbReference type="InterPro" id="IPR013525">
    <property type="entry name" value="ABC2_TM"/>
</dbReference>
<keyword evidence="9" id="KW-1185">Reference proteome</keyword>
<keyword evidence="3 6" id="KW-0812">Transmembrane</keyword>
<comment type="subcellular location">
    <subcellularLocation>
        <location evidence="1">Cell membrane</location>
        <topology evidence="1">Multi-pass membrane protein</topology>
    </subcellularLocation>
</comment>
<feature type="domain" description="ABC-2 type transporter transmembrane" evidence="7">
    <location>
        <begin position="17"/>
        <end position="385"/>
    </location>
</feature>
<feature type="transmembrane region" description="Helical" evidence="6">
    <location>
        <begin position="303"/>
        <end position="324"/>
    </location>
</feature>
<dbReference type="Gene3D" id="3.40.1710.10">
    <property type="entry name" value="abc type-2 transporter like domain"/>
    <property type="match status" value="1"/>
</dbReference>
<evidence type="ECO:0000256" key="5">
    <source>
        <dbReference type="ARBA" id="ARBA00023136"/>
    </source>
</evidence>
<feature type="transmembrane region" description="Helical" evidence="6">
    <location>
        <begin position="230"/>
        <end position="251"/>
    </location>
</feature>
<keyword evidence="2" id="KW-1003">Cell membrane</keyword>
<protein>
    <submittedName>
        <fullName evidence="8">ABC transporter permease</fullName>
    </submittedName>
</protein>
<dbReference type="EMBL" id="JAFCNB010000024">
    <property type="protein sequence ID" value="MBP2707928.1"/>
    <property type="molecule type" value="Genomic_DNA"/>
</dbReference>
<evidence type="ECO:0000256" key="2">
    <source>
        <dbReference type="ARBA" id="ARBA00022475"/>
    </source>
</evidence>
<evidence type="ECO:0000256" key="4">
    <source>
        <dbReference type="ARBA" id="ARBA00022989"/>
    </source>
</evidence>
<dbReference type="GO" id="GO:0140359">
    <property type="term" value="F:ABC-type transporter activity"/>
    <property type="evidence" value="ECO:0007669"/>
    <property type="project" value="InterPro"/>
</dbReference>
<feature type="transmembrane region" description="Helical" evidence="6">
    <location>
        <begin position="191"/>
        <end position="210"/>
    </location>
</feature>
<feature type="transmembrane region" description="Helical" evidence="6">
    <location>
        <begin position="271"/>
        <end position="291"/>
    </location>
</feature>
<evidence type="ECO:0000256" key="6">
    <source>
        <dbReference type="SAM" id="Phobius"/>
    </source>
</evidence>
<dbReference type="PANTHER" id="PTHR30294:SF38">
    <property type="entry name" value="TRANSPORT PERMEASE PROTEIN"/>
    <property type="match status" value="1"/>
</dbReference>
<dbReference type="GO" id="GO:0005886">
    <property type="term" value="C:plasma membrane"/>
    <property type="evidence" value="ECO:0007669"/>
    <property type="project" value="UniProtKB-SubCell"/>
</dbReference>
<dbReference type="Proteomes" id="UP000674234">
    <property type="component" value="Unassembled WGS sequence"/>
</dbReference>
<evidence type="ECO:0000256" key="1">
    <source>
        <dbReference type="ARBA" id="ARBA00004651"/>
    </source>
</evidence>
<proteinExistence type="predicted"/>
<evidence type="ECO:0000259" key="7">
    <source>
        <dbReference type="Pfam" id="PF12698"/>
    </source>
</evidence>
<dbReference type="InterPro" id="IPR051449">
    <property type="entry name" value="ABC-2_transporter_component"/>
</dbReference>
<keyword evidence="4 6" id="KW-1133">Transmembrane helix</keyword>
<evidence type="ECO:0000313" key="9">
    <source>
        <dbReference type="Proteomes" id="UP000674234"/>
    </source>
</evidence>
<comment type="caution">
    <text evidence="8">The sequence shown here is derived from an EMBL/GenBank/DDBJ whole genome shotgun (WGS) entry which is preliminary data.</text>
</comment>
<dbReference type="PANTHER" id="PTHR30294">
    <property type="entry name" value="MEMBRANE COMPONENT OF ABC TRANSPORTER YHHJ-RELATED"/>
    <property type="match status" value="1"/>
</dbReference>
<organism evidence="8 9">
    <name type="scientific">Microbispora oryzae</name>
    <dbReference type="NCBI Taxonomy" id="2806554"/>
    <lineage>
        <taxon>Bacteria</taxon>
        <taxon>Bacillati</taxon>
        <taxon>Actinomycetota</taxon>
        <taxon>Actinomycetes</taxon>
        <taxon>Streptosporangiales</taxon>
        <taxon>Streptosporangiaceae</taxon>
        <taxon>Microbispora</taxon>
    </lineage>
</organism>
<dbReference type="AlphaFoldDB" id="A0A940WRE4"/>
<dbReference type="Pfam" id="PF12698">
    <property type="entry name" value="ABC2_membrane_3"/>
    <property type="match status" value="1"/>
</dbReference>
<sequence>MSALELRARLRDGTAVVIAVAVPITLATLFGFALGGDDPPLRATIGMVDLDGGQFPAGVRHELLSAKELRGVVTLRDLPGQDQARRELDSGAIGSAIVFPAGFSTSVGAGEGGRIGVLTSPESPLAGVVARAIVDRISALVDARTLAVRAALLAGVSGDDVKDLVERNGAAGPALELGDDPLTGGKIDLSVYYGAGMAALFAFFVVGASMRGLLTERRHGTLDRIRAAPVPAWVPVAGKAAVGFALALTGACLNWAASTLIFGTTWGSPPAVFAVLAAHVLAATAITMLVTSRVRTDAQADGTLMMVSFVMAFLGGSLVPLFSLPGPLREVARLTPNAWTSTALTELAGADRAGWMGWADGMAAVAGPIGALCLIAGVTGGLAVWGLRKGLLR</sequence>
<keyword evidence="5 6" id="KW-0472">Membrane</keyword>
<name>A0A940WRE4_9ACTN</name>
<feature type="transmembrane region" description="Helical" evidence="6">
    <location>
        <begin position="365"/>
        <end position="387"/>
    </location>
</feature>
<reference evidence="8" key="1">
    <citation type="submission" date="2021-02" db="EMBL/GenBank/DDBJ databases">
        <title>Draft genome sequence of Microbispora sp. RL4-1S isolated from rice leaves in Thailand.</title>
        <authorList>
            <person name="Muangham S."/>
            <person name="Duangmal K."/>
        </authorList>
    </citation>
    <scope>NUCLEOTIDE SEQUENCE</scope>
    <source>
        <strain evidence="8">RL4-1S</strain>
    </source>
</reference>